<reference evidence="9 10" key="1">
    <citation type="journal article" date="2024" name="Science">
        <title>Giant polyketide synthase enzymes in the biosynthesis of giant marine polyether toxins.</title>
        <authorList>
            <person name="Fallon T.R."/>
            <person name="Shende V.V."/>
            <person name="Wierzbicki I.H."/>
            <person name="Pendleton A.L."/>
            <person name="Watervoot N.F."/>
            <person name="Auber R.P."/>
            <person name="Gonzalez D.J."/>
            <person name="Wisecaver J.H."/>
            <person name="Moore B.S."/>
        </authorList>
    </citation>
    <scope>NUCLEOTIDE SEQUENCE [LARGE SCALE GENOMIC DNA]</scope>
    <source>
        <strain evidence="9 10">12B1</strain>
    </source>
</reference>
<evidence type="ECO:0000256" key="1">
    <source>
        <dbReference type="ARBA" id="ARBA00000971"/>
    </source>
</evidence>
<dbReference type="InterPro" id="IPR036034">
    <property type="entry name" value="PDZ_sf"/>
</dbReference>
<dbReference type="Gene3D" id="2.30.42.10">
    <property type="match status" value="1"/>
</dbReference>
<dbReference type="PROSITE" id="PS50059">
    <property type="entry name" value="FKBP_PPIASE"/>
    <property type="match status" value="1"/>
</dbReference>
<dbReference type="GO" id="GO:0003755">
    <property type="term" value="F:peptidyl-prolyl cis-trans isomerase activity"/>
    <property type="evidence" value="ECO:0007669"/>
    <property type="project" value="UniProtKB-KW"/>
</dbReference>
<dbReference type="Pfam" id="PF00595">
    <property type="entry name" value="PDZ"/>
    <property type="match status" value="1"/>
</dbReference>
<dbReference type="Gene3D" id="3.10.50.40">
    <property type="match status" value="1"/>
</dbReference>
<feature type="domain" description="PPIase FKBP-type" evidence="7">
    <location>
        <begin position="262"/>
        <end position="358"/>
    </location>
</feature>
<accession>A0AB34ITM6</accession>
<evidence type="ECO:0000256" key="4">
    <source>
        <dbReference type="ARBA" id="ARBA00023235"/>
    </source>
</evidence>
<dbReference type="EC" id="5.2.1.8" evidence="2 5"/>
<dbReference type="PANTHER" id="PTHR45779:SF7">
    <property type="entry name" value="PEPTIDYLPROLYL ISOMERASE"/>
    <property type="match status" value="1"/>
</dbReference>
<keyword evidence="3 5" id="KW-0697">Rotamase</keyword>
<dbReference type="AlphaFoldDB" id="A0AB34ITM6"/>
<dbReference type="EMBL" id="JBGBPQ010000018">
    <property type="protein sequence ID" value="KAL1507401.1"/>
    <property type="molecule type" value="Genomic_DNA"/>
</dbReference>
<dbReference type="Proteomes" id="UP001515480">
    <property type="component" value="Unassembled WGS sequence"/>
</dbReference>
<dbReference type="PANTHER" id="PTHR45779">
    <property type="entry name" value="PEPTIDYLPROLYL ISOMERASE"/>
    <property type="match status" value="1"/>
</dbReference>
<keyword evidence="4 5" id="KW-0413">Isomerase</keyword>
<dbReference type="InterPro" id="IPR046357">
    <property type="entry name" value="PPIase_dom_sf"/>
</dbReference>
<proteinExistence type="predicted"/>
<evidence type="ECO:0000256" key="5">
    <source>
        <dbReference type="PROSITE-ProRule" id="PRU00277"/>
    </source>
</evidence>
<dbReference type="PROSITE" id="PS50106">
    <property type="entry name" value="PDZ"/>
    <property type="match status" value="1"/>
</dbReference>
<sequence>MLSALLWRGEAFLGGGARGEGLLGSGRDGGSPSRRSLLSHAAVAWSMASLSPFAATAAGFEAFAEEKQQDGRLLRAERDARAATTPTAPADPRPSPPVTSTPGEAADPTPPPTDEFSVAFSPDEPVGLLLRDLRVGFETGTREGTSRILVSDVTPGSQADRSGKVEIDNILVAVDGVNVEKAGVKQVMAMIASARSEGRTITITFKDALAFNTRLTDLPRGEEWKMPIATVVAPATDTQAAQVFAVKRLEVPDRCRRNAQNGDLLEIRYTGRLADGTVFDGMELANRFADDSIQFVLGRQPAGQFPPAWDVGLVGMCNGERRQLDVPPVLGFGKKGLPKRGVPPDARLIYEIELLSINADSSI</sequence>
<organism evidence="9 10">
    <name type="scientific">Prymnesium parvum</name>
    <name type="common">Toxic golden alga</name>
    <dbReference type="NCBI Taxonomy" id="97485"/>
    <lineage>
        <taxon>Eukaryota</taxon>
        <taxon>Haptista</taxon>
        <taxon>Haptophyta</taxon>
        <taxon>Prymnesiophyceae</taxon>
        <taxon>Prymnesiales</taxon>
        <taxon>Prymnesiaceae</taxon>
        <taxon>Prymnesium</taxon>
    </lineage>
</organism>
<dbReference type="InterPro" id="IPR001179">
    <property type="entry name" value="PPIase_FKBP_dom"/>
</dbReference>
<evidence type="ECO:0000313" key="9">
    <source>
        <dbReference type="EMBL" id="KAL1507401.1"/>
    </source>
</evidence>
<evidence type="ECO:0000259" key="8">
    <source>
        <dbReference type="PROSITE" id="PS50106"/>
    </source>
</evidence>
<evidence type="ECO:0000256" key="6">
    <source>
        <dbReference type="SAM" id="MobiDB-lite"/>
    </source>
</evidence>
<name>A0AB34ITM6_PRYPA</name>
<evidence type="ECO:0000259" key="7">
    <source>
        <dbReference type="PROSITE" id="PS50059"/>
    </source>
</evidence>
<gene>
    <name evidence="9" type="ORF">AB1Y20_008243</name>
</gene>
<comment type="caution">
    <text evidence="9">The sequence shown here is derived from an EMBL/GenBank/DDBJ whole genome shotgun (WGS) entry which is preliminary data.</text>
</comment>
<evidence type="ECO:0000313" key="10">
    <source>
        <dbReference type="Proteomes" id="UP001515480"/>
    </source>
</evidence>
<comment type="catalytic activity">
    <reaction evidence="1 5">
        <text>[protein]-peptidylproline (omega=180) = [protein]-peptidylproline (omega=0)</text>
        <dbReference type="Rhea" id="RHEA:16237"/>
        <dbReference type="Rhea" id="RHEA-COMP:10747"/>
        <dbReference type="Rhea" id="RHEA-COMP:10748"/>
        <dbReference type="ChEBI" id="CHEBI:83833"/>
        <dbReference type="ChEBI" id="CHEBI:83834"/>
        <dbReference type="EC" id="5.2.1.8"/>
    </reaction>
</comment>
<dbReference type="CDD" id="cd00136">
    <property type="entry name" value="PDZ_canonical"/>
    <property type="match status" value="1"/>
</dbReference>
<dbReference type="SUPFAM" id="SSF54534">
    <property type="entry name" value="FKBP-like"/>
    <property type="match status" value="1"/>
</dbReference>
<dbReference type="InterPro" id="IPR044609">
    <property type="entry name" value="FKBP2/11"/>
</dbReference>
<dbReference type="InterPro" id="IPR001478">
    <property type="entry name" value="PDZ"/>
</dbReference>
<keyword evidence="10" id="KW-1185">Reference proteome</keyword>
<dbReference type="Pfam" id="PF00254">
    <property type="entry name" value="FKBP_C"/>
    <property type="match status" value="1"/>
</dbReference>
<feature type="domain" description="PDZ" evidence="8">
    <location>
        <begin position="135"/>
        <end position="194"/>
    </location>
</feature>
<dbReference type="GO" id="GO:0005783">
    <property type="term" value="C:endoplasmic reticulum"/>
    <property type="evidence" value="ECO:0007669"/>
    <property type="project" value="TreeGrafter"/>
</dbReference>
<evidence type="ECO:0000256" key="2">
    <source>
        <dbReference type="ARBA" id="ARBA00013194"/>
    </source>
</evidence>
<feature type="region of interest" description="Disordered" evidence="6">
    <location>
        <begin position="78"/>
        <end position="116"/>
    </location>
</feature>
<dbReference type="SMART" id="SM00228">
    <property type="entry name" value="PDZ"/>
    <property type="match status" value="1"/>
</dbReference>
<dbReference type="SUPFAM" id="SSF50156">
    <property type="entry name" value="PDZ domain-like"/>
    <property type="match status" value="1"/>
</dbReference>
<feature type="compositionally biased region" description="Pro residues" evidence="6">
    <location>
        <begin position="89"/>
        <end position="99"/>
    </location>
</feature>
<protein>
    <recommendedName>
        <fullName evidence="2 5">peptidylprolyl isomerase</fullName>
        <ecNumber evidence="2 5">5.2.1.8</ecNumber>
    </recommendedName>
</protein>
<evidence type="ECO:0000256" key="3">
    <source>
        <dbReference type="ARBA" id="ARBA00023110"/>
    </source>
</evidence>